<name>A0A1L6R9W8_9LACO</name>
<sequence length="144" mass="15425">MAEETIVLTHSSDVSGETLVSMRVLEIIAGLAAQEVEGVSRLTGSLSERAQEAFGRRVHGKGVALQQEAEGLIVDVYVYLDYGVSVPKVSHAIQQRVTSQVAAMTELQVKLVNVHVQGVVSQKTTSSVDVNNLFGEESDTEGTK</sequence>
<evidence type="ECO:0000256" key="1">
    <source>
        <dbReference type="ARBA" id="ARBA00005721"/>
    </source>
</evidence>
<dbReference type="AlphaFoldDB" id="A0A1L6R9W8"/>
<dbReference type="PANTHER" id="PTHR34297:SF1">
    <property type="entry name" value="ASP23_GLS24 FAMILY ENVELOPE STRESS RESPONSE PROTEIN"/>
    <property type="match status" value="1"/>
</dbReference>
<dbReference type="KEGG" id="wjo:FOL01_0488"/>
<evidence type="ECO:0000313" key="2">
    <source>
        <dbReference type="EMBL" id="APS41347.1"/>
    </source>
</evidence>
<gene>
    <name evidence="2" type="ORF">FOL01_0488</name>
</gene>
<proteinExistence type="inferred from homology"/>
<dbReference type="InterPro" id="IPR005531">
    <property type="entry name" value="Asp23"/>
</dbReference>
<comment type="similarity">
    <text evidence="1">Belongs to the asp23 family.</text>
</comment>
<accession>A0A1L6R9W8</accession>
<dbReference type="RefSeq" id="WP_075269182.1">
    <property type="nucleotide sequence ID" value="NZ_CP014332.1"/>
</dbReference>
<reference evidence="2 3" key="1">
    <citation type="submission" date="2016-02" db="EMBL/GenBank/DDBJ databases">
        <title>Complete Genome Sequence of Weissella jogaejeotgali FOL01.</title>
        <authorList>
            <person name="Lee J.-H."/>
            <person name="Ku H.-J."/>
        </authorList>
    </citation>
    <scope>NUCLEOTIDE SEQUENCE [LARGE SCALE GENOMIC DNA]</scope>
    <source>
        <strain evidence="2 3">FOL01</strain>
    </source>
</reference>
<organism evidence="2 3">
    <name type="scientific">Weissella jogaejeotgali</name>
    <dbReference type="NCBI Taxonomy" id="1631871"/>
    <lineage>
        <taxon>Bacteria</taxon>
        <taxon>Bacillati</taxon>
        <taxon>Bacillota</taxon>
        <taxon>Bacilli</taxon>
        <taxon>Lactobacillales</taxon>
        <taxon>Lactobacillaceae</taxon>
        <taxon>Weissella</taxon>
    </lineage>
</organism>
<keyword evidence="3" id="KW-1185">Reference proteome</keyword>
<protein>
    <submittedName>
        <fullName evidence="2">Alkaline shock protein</fullName>
    </submittedName>
</protein>
<dbReference type="EMBL" id="CP014332">
    <property type="protein sequence ID" value="APS41347.1"/>
    <property type="molecule type" value="Genomic_DNA"/>
</dbReference>
<dbReference type="STRING" id="1631871.FOL01_0488"/>
<dbReference type="OrthoDB" id="9793465at2"/>
<dbReference type="PANTHER" id="PTHR34297">
    <property type="entry name" value="HYPOTHETICAL CYTOSOLIC PROTEIN-RELATED"/>
    <property type="match status" value="1"/>
</dbReference>
<evidence type="ECO:0000313" key="3">
    <source>
        <dbReference type="Proteomes" id="UP000185473"/>
    </source>
</evidence>
<dbReference type="Proteomes" id="UP000185473">
    <property type="component" value="Chromosome"/>
</dbReference>
<dbReference type="Pfam" id="PF03780">
    <property type="entry name" value="Asp23"/>
    <property type="match status" value="1"/>
</dbReference>